<evidence type="ECO:0000256" key="13">
    <source>
        <dbReference type="ARBA" id="ARBA00023288"/>
    </source>
</evidence>
<comment type="subcellular location">
    <subcellularLocation>
        <location evidence="2">Golgi apparatus</location>
    </subcellularLocation>
</comment>
<keyword evidence="12 14" id="KW-0342">GTP-binding</keyword>
<dbReference type="SUPFAM" id="SSF51445">
    <property type="entry name" value="(Trans)glycosidases"/>
    <property type="match status" value="1"/>
</dbReference>
<feature type="binding site" evidence="15">
    <location>
        <position position="487"/>
    </location>
    <ligand>
        <name>Mg(2+)</name>
        <dbReference type="ChEBI" id="CHEBI:18420"/>
    </ligand>
</feature>
<evidence type="ECO:0000256" key="15">
    <source>
        <dbReference type="PIRSR" id="PIRSR606689-2"/>
    </source>
</evidence>
<comment type="catalytic activity">
    <reaction evidence="1">
        <text>a beta-D-glucosyl-(1&lt;-&gt;1')-N-acylsphing-4-enine + H2O = an N-acylsphing-4-enine + D-glucose</text>
        <dbReference type="Rhea" id="RHEA:13269"/>
        <dbReference type="ChEBI" id="CHEBI:4167"/>
        <dbReference type="ChEBI" id="CHEBI:15377"/>
        <dbReference type="ChEBI" id="CHEBI:22801"/>
        <dbReference type="ChEBI" id="CHEBI:52639"/>
        <dbReference type="EC" id="3.2.1.45"/>
    </reaction>
    <physiologicalReaction direction="left-to-right" evidence="1">
        <dbReference type="Rhea" id="RHEA:13270"/>
    </physiologicalReaction>
</comment>
<dbReference type="PANTHER" id="PTHR11069">
    <property type="entry name" value="GLUCOSYLCERAMIDASE"/>
    <property type="match status" value="1"/>
</dbReference>
<evidence type="ECO:0000256" key="16">
    <source>
        <dbReference type="RuleBase" id="RU361188"/>
    </source>
</evidence>
<evidence type="ECO:0000256" key="8">
    <source>
        <dbReference type="ARBA" id="ARBA00022741"/>
    </source>
</evidence>
<comment type="similarity">
    <text evidence="4">Belongs to the small GTPase superfamily. Arf family.</text>
</comment>
<dbReference type="GO" id="GO:0016020">
    <property type="term" value="C:membrane"/>
    <property type="evidence" value="ECO:0007669"/>
    <property type="project" value="GOC"/>
</dbReference>
<evidence type="ECO:0000256" key="4">
    <source>
        <dbReference type="ARBA" id="ARBA00010290"/>
    </source>
</evidence>
<dbReference type="InterPro" id="IPR005225">
    <property type="entry name" value="Small_GTP-bd"/>
</dbReference>
<feature type="domain" description="Glycosyl hydrolase family 30 beta sandwich" evidence="18">
    <location>
        <begin position="402"/>
        <end position="447"/>
    </location>
</feature>
<evidence type="ECO:0000313" key="19">
    <source>
        <dbReference type="EMBL" id="CAD7411117.1"/>
    </source>
</evidence>
<dbReference type="PANTHER" id="PTHR11069:SF23">
    <property type="entry name" value="LYSOSOMAL ACID GLUCOSYLCERAMIDASE"/>
    <property type="match status" value="1"/>
</dbReference>
<dbReference type="InterPro" id="IPR027417">
    <property type="entry name" value="P-loop_NTPase"/>
</dbReference>
<feature type="domain" description="Glycosyl hydrolase family 30 TIM-barrel" evidence="17">
    <location>
        <begin position="324"/>
        <end position="399"/>
    </location>
</feature>
<dbReference type="InterPro" id="IPR001139">
    <property type="entry name" value="Glyco_hydro_30"/>
</dbReference>
<evidence type="ECO:0000256" key="6">
    <source>
        <dbReference type="ARBA" id="ARBA00022707"/>
    </source>
</evidence>
<dbReference type="AlphaFoldDB" id="A0A7R9H6L5"/>
<evidence type="ECO:0000259" key="17">
    <source>
        <dbReference type="Pfam" id="PF02055"/>
    </source>
</evidence>
<dbReference type="GO" id="GO:0005525">
    <property type="term" value="F:GTP binding"/>
    <property type="evidence" value="ECO:0007669"/>
    <property type="project" value="UniProtKB-KW"/>
</dbReference>
<dbReference type="GO" id="GO:0005794">
    <property type="term" value="C:Golgi apparatus"/>
    <property type="evidence" value="ECO:0007669"/>
    <property type="project" value="UniProtKB-SubCell"/>
</dbReference>
<keyword evidence="6" id="KW-0519">Myristate</keyword>
<dbReference type="PRINTS" id="PR00843">
    <property type="entry name" value="GLHYDRLASE30"/>
</dbReference>
<dbReference type="PROSITE" id="PS51417">
    <property type="entry name" value="ARF"/>
    <property type="match status" value="1"/>
</dbReference>
<keyword evidence="15" id="KW-0479">Metal-binding</keyword>
<keyword evidence="9 16" id="KW-0378">Hydrolase</keyword>
<dbReference type="InterPro" id="IPR033452">
    <property type="entry name" value="GH30_C"/>
</dbReference>
<dbReference type="SMART" id="SM00178">
    <property type="entry name" value="SAR"/>
    <property type="match status" value="1"/>
</dbReference>
<dbReference type="NCBIfam" id="TIGR00231">
    <property type="entry name" value="small_GTP"/>
    <property type="match status" value="1"/>
</dbReference>
<keyword evidence="10" id="KW-0653">Protein transport</keyword>
<dbReference type="SMART" id="SM00177">
    <property type="entry name" value="ARF"/>
    <property type="match status" value="1"/>
</dbReference>
<dbReference type="GO" id="GO:0003924">
    <property type="term" value="F:GTPase activity"/>
    <property type="evidence" value="ECO:0007669"/>
    <property type="project" value="InterPro"/>
</dbReference>
<dbReference type="Pfam" id="PF00025">
    <property type="entry name" value="Arf"/>
    <property type="match status" value="1"/>
</dbReference>
<dbReference type="GO" id="GO:0051649">
    <property type="term" value="P:establishment of localization in cell"/>
    <property type="evidence" value="ECO:0007669"/>
    <property type="project" value="UniProtKB-ARBA"/>
</dbReference>
<dbReference type="FunFam" id="3.40.50.300:FF:000281">
    <property type="entry name" value="ADP-ribosylation factor-like protein 3"/>
    <property type="match status" value="1"/>
</dbReference>
<dbReference type="Gene3D" id="3.20.20.80">
    <property type="entry name" value="Glycosidases"/>
    <property type="match status" value="2"/>
</dbReference>
<dbReference type="Pfam" id="PF02055">
    <property type="entry name" value="Glyco_hydro_30"/>
    <property type="match status" value="2"/>
</dbReference>
<evidence type="ECO:0000256" key="2">
    <source>
        <dbReference type="ARBA" id="ARBA00004555"/>
    </source>
</evidence>
<evidence type="ECO:0000256" key="3">
    <source>
        <dbReference type="ARBA" id="ARBA00005382"/>
    </source>
</evidence>
<dbReference type="GO" id="GO:0046872">
    <property type="term" value="F:metal ion binding"/>
    <property type="evidence" value="ECO:0007669"/>
    <property type="project" value="UniProtKB-KW"/>
</dbReference>
<keyword evidence="5" id="KW-0813">Transport</keyword>
<sequence>MRGYPCLAQLSVQGESCLVRDYGASSVVCVCNSTHCDSLQPIPEEDISDRNFTQFTSSKDGQRLKRTRDVFVDAVVGSGIAEFYLNKSQIYQDIIGFGGAMTDAAAINIAGFSEKTSDNLMRSYFGEGGSQYTIIRNPMGASDFSVEYYTYDDVDGDTELNEFSLREEDYRYKIPLLKRAKELNPREVKLFTSPWSAPYWMKRNGTTSGTSHLLEENYQPWANYFVKYFDAYAAENVSFWGVTAQNEPTQGDVIPSVIITMGWTAEEQRDWVAQHLGPTLQQAGYGDLELMIFDDNRVFLPGWADTVFALSFGVYTDVHQIVDSDLGNWEKGELYGTSIIQALTHWSGGWTDWNMVLDTQGGPTWSPKPYNAPIIANLTSDEFYKQPSYYFLAHFSSFIPPGSKRVGLTTEDARGLEYAAFLTPEGRIVVTIQNKQNSSVILTIDPNDPDYGVLVTEGLLSILRKLKSSPEKELRLLLLGLDNAGKTTLLKSLASEDIAHVTPTQGFNIKSVQSEGFKLNVWDIGGQRKIRPYWRNYFENTDVLIYVIDSSDRKRLDETGQELEELLSEDKLVNVPLLIYANKQDLLHAAPAAEIAERLGLHTIKDRPWQIQACSATVGEGVKVKLHLHIT</sequence>
<evidence type="ECO:0000256" key="5">
    <source>
        <dbReference type="ARBA" id="ARBA00022448"/>
    </source>
</evidence>
<dbReference type="InterPro" id="IPR013780">
    <property type="entry name" value="Glyco_hydro_b"/>
</dbReference>
<dbReference type="GO" id="GO:0004348">
    <property type="term" value="F:glucosylceramidase activity"/>
    <property type="evidence" value="ECO:0007669"/>
    <property type="project" value="UniProtKB-EC"/>
</dbReference>
<dbReference type="SUPFAM" id="SSF52540">
    <property type="entry name" value="P-loop containing nucleoside triphosphate hydrolases"/>
    <property type="match status" value="1"/>
</dbReference>
<keyword evidence="7" id="KW-0732">Signal</keyword>
<feature type="binding site" evidence="14">
    <location>
        <begin position="582"/>
        <end position="585"/>
    </location>
    <ligand>
        <name>GTP</name>
        <dbReference type="ChEBI" id="CHEBI:37565"/>
    </ligand>
</feature>
<proteinExistence type="inferred from homology"/>
<keyword evidence="16" id="KW-0746">Sphingolipid metabolism</keyword>
<evidence type="ECO:0000256" key="7">
    <source>
        <dbReference type="ARBA" id="ARBA00022729"/>
    </source>
</evidence>
<dbReference type="EC" id="3.2.1.45" evidence="16"/>
<dbReference type="GO" id="GO:0006680">
    <property type="term" value="P:glucosylceramide catabolic process"/>
    <property type="evidence" value="ECO:0007669"/>
    <property type="project" value="TreeGrafter"/>
</dbReference>
<keyword evidence="8 14" id="KW-0547">Nucleotide-binding</keyword>
<feature type="binding site" evidence="15">
    <location>
        <position position="504"/>
    </location>
    <ligand>
        <name>Mg(2+)</name>
        <dbReference type="ChEBI" id="CHEBI:18420"/>
    </ligand>
</feature>
<evidence type="ECO:0000256" key="9">
    <source>
        <dbReference type="ARBA" id="ARBA00022801"/>
    </source>
</evidence>
<organism evidence="19">
    <name type="scientific">Timema poppense</name>
    <name type="common">Walking stick</name>
    <dbReference type="NCBI Taxonomy" id="170557"/>
    <lineage>
        <taxon>Eukaryota</taxon>
        <taxon>Metazoa</taxon>
        <taxon>Ecdysozoa</taxon>
        <taxon>Arthropoda</taxon>
        <taxon>Hexapoda</taxon>
        <taxon>Insecta</taxon>
        <taxon>Pterygota</taxon>
        <taxon>Neoptera</taxon>
        <taxon>Polyneoptera</taxon>
        <taxon>Phasmatodea</taxon>
        <taxon>Timematodea</taxon>
        <taxon>Timematoidea</taxon>
        <taxon>Timematidae</taxon>
        <taxon>Timema</taxon>
    </lineage>
</organism>
<evidence type="ECO:0000256" key="10">
    <source>
        <dbReference type="ARBA" id="ARBA00022927"/>
    </source>
</evidence>
<accession>A0A7R9H6L5</accession>
<dbReference type="Gene3D" id="2.60.40.1180">
    <property type="entry name" value="Golgi alpha-mannosidase II"/>
    <property type="match status" value="1"/>
</dbReference>
<keyword evidence="11" id="KW-0333">Golgi apparatus</keyword>
<feature type="domain" description="Glycosyl hydrolase family 30 TIM-barrel" evidence="17">
    <location>
        <begin position="94"/>
        <end position="308"/>
    </location>
</feature>
<gene>
    <name evidence="19" type="ORF">TPSB3V08_LOCUS7709</name>
</gene>
<keyword evidence="13" id="KW-0449">Lipoprotein</keyword>
<dbReference type="GO" id="GO:0015031">
    <property type="term" value="P:protein transport"/>
    <property type="evidence" value="ECO:0007669"/>
    <property type="project" value="UniProtKB-KW"/>
</dbReference>
<dbReference type="InterPro" id="IPR006689">
    <property type="entry name" value="Small_GTPase_ARF/SAR"/>
</dbReference>
<dbReference type="InterPro" id="IPR017853">
    <property type="entry name" value="GH"/>
</dbReference>
<feature type="binding site" evidence="14">
    <location>
        <position position="526"/>
    </location>
    <ligand>
        <name>GTP</name>
        <dbReference type="ChEBI" id="CHEBI:37565"/>
    </ligand>
</feature>
<dbReference type="EMBL" id="OD005150">
    <property type="protein sequence ID" value="CAD7411117.1"/>
    <property type="molecule type" value="Genomic_DNA"/>
</dbReference>
<evidence type="ECO:0000256" key="12">
    <source>
        <dbReference type="ARBA" id="ARBA00023134"/>
    </source>
</evidence>
<keyword evidence="16" id="KW-0326">Glycosidase</keyword>
<comment type="similarity">
    <text evidence="3 16">Belongs to the glycosyl hydrolase 30 family.</text>
</comment>
<dbReference type="Gene3D" id="3.40.50.300">
    <property type="entry name" value="P-loop containing nucleotide triphosphate hydrolases"/>
    <property type="match status" value="1"/>
</dbReference>
<evidence type="ECO:0000256" key="14">
    <source>
        <dbReference type="PIRSR" id="PIRSR606689-1"/>
    </source>
</evidence>
<dbReference type="SUPFAM" id="SSF51011">
    <property type="entry name" value="Glycosyl hydrolase domain"/>
    <property type="match status" value="1"/>
</dbReference>
<evidence type="ECO:0000256" key="11">
    <source>
        <dbReference type="ARBA" id="ARBA00023034"/>
    </source>
</evidence>
<dbReference type="CDD" id="cd04155">
    <property type="entry name" value="Arl3"/>
    <property type="match status" value="1"/>
</dbReference>
<dbReference type="InterPro" id="IPR033453">
    <property type="entry name" value="Glyco_hydro_30_TIM-barrel"/>
</dbReference>
<protein>
    <recommendedName>
        <fullName evidence="16">Glucosylceramidase</fullName>
        <ecNumber evidence="16">3.2.1.45</ecNumber>
    </recommendedName>
</protein>
<reference evidence="19" key="1">
    <citation type="submission" date="2020-11" db="EMBL/GenBank/DDBJ databases">
        <authorList>
            <person name="Tran Van P."/>
        </authorList>
    </citation>
    <scope>NUCLEOTIDE SEQUENCE</scope>
</reference>
<dbReference type="GO" id="GO:0016192">
    <property type="term" value="P:vesicle-mediated transport"/>
    <property type="evidence" value="ECO:0007669"/>
    <property type="project" value="UniProtKB-ARBA"/>
</dbReference>
<keyword evidence="15" id="KW-0460">Magnesium</keyword>
<feature type="binding site" evidence="14">
    <location>
        <begin position="480"/>
        <end position="487"/>
    </location>
    <ligand>
        <name>GTP</name>
        <dbReference type="ChEBI" id="CHEBI:37565"/>
    </ligand>
</feature>
<evidence type="ECO:0000259" key="18">
    <source>
        <dbReference type="Pfam" id="PF17189"/>
    </source>
</evidence>
<evidence type="ECO:0000256" key="1">
    <source>
        <dbReference type="ARBA" id="ARBA00001013"/>
    </source>
</evidence>
<name>A0A7R9H6L5_TIMPO</name>
<keyword evidence="16" id="KW-0443">Lipid metabolism</keyword>
<dbReference type="Pfam" id="PF17189">
    <property type="entry name" value="Glyco_hydro_30C"/>
    <property type="match status" value="1"/>
</dbReference>